<feature type="non-terminal residue" evidence="1">
    <location>
        <position position="45"/>
    </location>
</feature>
<comment type="caution">
    <text evidence="1">The sequence shown here is derived from an EMBL/GenBank/DDBJ whole genome shotgun (WGS) entry which is preliminary data.</text>
</comment>
<reference evidence="1 2" key="1">
    <citation type="journal article" date="2018" name="Front. Plant Sci.">
        <title>Red Clover (Trifolium pratense) and Zigzag Clover (T. medium) - A Picture of Genomic Similarities and Differences.</title>
        <authorList>
            <person name="Dluhosova J."/>
            <person name="Istvanek J."/>
            <person name="Nedelnik J."/>
            <person name="Repkova J."/>
        </authorList>
    </citation>
    <scope>NUCLEOTIDE SEQUENCE [LARGE SCALE GENOMIC DNA]</scope>
    <source>
        <strain evidence="2">cv. 10/8</strain>
        <tissue evidence="1">Leaf</tissue>
    </source>
</reference>
<name>A0A392V062_9FABA</name>
<evidence type="ECO:0000313" key="1">
    <source>
        <dbReference type="EMBL" id="MCI80823.1"/>
    </source>
</evidence>
<dbReference type="Gene3D" id="3.40.50.10140">
    <property type="entry name" value="Toll/interleukin-1 receptor homology (TIR) domain"/>
    <property type="match status" value="1"/>
</dbReference>
<accession>A0A392V062</accession>
<dbReference type="EMBL" id="LXQA011004045">
    <property type="protein sequence ID" value="MCI80823.1"/>
    <property type="molecule type" value="Genomic_DNA"/>
</dbReference>
<dbReference type="Proteomes" id="UP000265520">
    <property type="component" value="Unassembled WGS sequence"/>
</dbReference>
<protein>
    <submittedName>
        <fullName evidence="1">TIR-NBS-LRR RCT1 resistance protein</fullName>
    </submittedName>
</protein>
<sequence length="45" mass="4978">MLHEFGKAFQNLLSRASSIEEDVSLKWRDALREAAGLAGFVVLNS</sequence>
<organism evidence="1 2">
    <name type="scientific">Trifolium medium</name>
    <dbReference type="NCBI Taxonomy" id="97028"/>
    <lineage>
        <taxon>Eukaryota</taxon>
        <taxon>Viridiplantae</taxon>
        <taxon>Streptophyta</taxon>
        <taxon>Embryophyta</taxon>
        <taxon>Tracheophyta</taxon>
        <taxon>Spermatophyta</taxon>
        <taxon>Magnoliopsida</taxon>
        <taxon>eudicotyledons</taxon>
        <taxon>Gunneridae</taxon>
        <taxon>Pentapetalae</taxon>
        <taxon>rosids</taxon>
        <taxon>fabids</taxon>
        <taxon>Fabales</taxon>
        <taxon>Fabaceae</taxon>
        <taxon>Papilionoideae</taxon>
        <taxon>50 kb inversion clade</taxon>
        <taxon>NPAAA clade</taxon>
        <taxon>Hologalegina</taxon>
        <taxon>IRL clade</taxon>
        <taxon>Trifolieae</taxon>
        <taxon>Trifolium</taxon>
    </lineage>
</organism>
<evidence type="ECO:0000313" key="2">
    <source>
        <dbReference type="Proteomes" id="UP000265520"/>
    </source>
</evidence>
<dbReference type="InterPro" id="IPR035897">
    <property type="entry name" value="Toll_tir_struct_dom_sf"/>
</dbReference>
<proteinExistence type="predicted"/>
<dbReference type="AlphaFoldDB" id="A0A392V062"/>
<keyword evidence="2" id="KW-1185">Reference proteome</keyword>